<name>A0A927GDQ1_9BACT</name>
<organism evidence="1 2">
    <name type="scientific">Spirosoma validum</name>
    <dbReference type="NCBI Taxonomy" id="2771355"/>
    <lineage>
        <taxon>Bacteria</taxon>
        <taxon>Pseudomonadati</taxon>
        <taxon>Bacteroidota</taxon>
        <taxon>Cytophagia</taxon>
        <taxon>Cytophagales</taxon>
        <taxon>Cytophagaceae</taxon>
        <taxon>Spirosoma</taxon>
    </lineage>
</organism>
<keyword evidence="2" id="KW-1185">Reference proteome</keyword>
<dbReference type="Proteomes" id="UP000653797">
    <property type="component" value="Unassembled WGS sequence"/>
</dbReference>
<dbReference type="RefSeq" id="WP_191039453.1">
    <property type="nucleotide sequence ID" value="NZ_JACXAA010000004.1"/>
</dbReference>
<sequence>MKKQPLPEPTPDELSQQVNEFNEAIQPRLTLHSDKVIALIERMDKFERYEDVTAFAESIEQQADDYSAEELQQIANLVVAVMNKHSTQSATDFKAWVQTLSVTN</sequence>
<reference evidence="1" key="1">
    <citation type="submission" date="2020-09" db="EMBL/GenBank/DDBJ databases">
        <authorList>
            <person name="Kim M.K."/>
        </authorList>
    </citation>
    <scope>NUCLEOTIDE SEQUENCE</scope>
    <source>
        <strain evidence="1">BT704</strain>
    </source>
</reference>
<proteinExistence type="predicted"/>
<accession>A0A927GDQ1</accession>
<evidence type="ECO:0000313" key="2">
    <source>
        <dbReference type="Proteomes" id="UP000653797"/>
    </source>
</evidence>
<evidence type="ECO:0000313" key="1">
    <source>
        <dbReference type="EMBL" id="MBD2753806.1"/>
    </source>
</evidence>
<gene>
    <name evidence="1" type="ORF">IC230_12950</name>
</gene>
<protein>
    <submittedName>
        <fullName evidence="1">Uncharacterized protein</fullName>
    </submittedName>
</protein>
<dbReference type="EMBL" id="JACXAA010000004">
    <property type="protein sequence ID" value="MBD2753806.1"/>
    <property type="molecule type" value="Genomic_DNA"/>
</dbReference>
<comment type="caution">
    <text evidence="1">The sequence shown here is derived from an EMBL/GenBank/DDBJ whole genome shotgun (WGS) entry which is preliminary data.</text>
</comment>
<dbReference type="AlphaFoldDB" id="A0A927GDQ1"/>